<dbReference type="InterPro" id="IPR007356">
    <property type="entry name" value="tRNA_m1G_MeTrfase_euk"/>
</dbReference>
<feature type="compositionally biased region" description="Basic and acidic residues" evidence="4">
    <location>
        <begin position="425"/>
        <end position="436"/>
    </location>
</feature>
<evidence type="ECO:0000256" key="1">
    <source>
        <dbReference type="ARBA" id="ARBA00022603"/>
    </source>
</evidence>
<dbReference type="AlphaFoldDB" id="A0A9D4LJ84"/>
<organism evidence="6 7">
    <name type="scientific">Dreissena polymorpha</name>
    <name type="common">Zebra mussel</name>
    <name type="synonym">Mytilus polymorpha</name>
    <dbReference type="NCBI Taxonomy" id="45954"/>
    <lineage>
        <taxon>Eukaryota</taxon>
        <taxon>Metazoa</taxon>
        <taxon>Spiralia</taxon>
        <taxon>Lophotrochozoa</taxon>
        <taxon>Mollusca</taxon>
        <taxon>Bivalvia</taxon>
        <taxon>Autobranchia</taxon>
        <taxon>Heteroconchia</taxon>
        <taxon>Euheterodonta</taxon>
        <taxon>Imparidentia</taxon>
        <taxon>Neoheterodontei</taxon>
        <taxon>Myida</taxon>
        <taxon>Dreissenoidea</taxon>
        <taxon>Dreissenidae</taxon>
        <taxon>Dreissena</taxon>
    </lineage>
</organism>
<keyword evidence="7" id="KW-1185">Reference proteome</keyword>
<dbReference type="InterPro" id="IPR038459">
    <property type="entry name" value="MT_TRM10-typ_sf"/>
</dbReference>
<feature type="domain" description="SAM-dependent MTase TRM10-type" evidence="5">
    <location>
        <begin position="155"/>
        <end position="350"/>
    </location>
</feature>
<feature type="region of interest" description="Disordered" evidence="4">
    <location>
        <begin position="425"/>
        <end position="444"/>
    </location>
</feature>
<feature type="compositionally biased region" description="Basic and acidic residues" evidence="4">
    <location>
        <begin position="717"/>
        <end position="736"/>
    </location>
</feature>
<protein>
    <recommendedName>
        <fullName evidence="5">SAM-dependent MTase TRM10-type domain-containing protein</fullName>
    </recommendedName>
</protein>
<gene>
    <name evidence="6" type="ORF">DPMN_101041</name>
</gene>
<reference evidence="6" key="2">
    <citation type="submission" date="2020-11" db="EMBL/GenBank/DDBJ databases">
        <authorList>
            <person name="McCartney M.A."/>
            <person name="Auch B."/>
            <person name="Kono T."/>
            <person name="Mallez S."/>
            <person name="Becker A."/>
            <person name="Gohl D.M."/>
            <person name="Silverstein K.A.T."/>
            <person name="Koren S."/>
            <person name="Bechman K.B."/>
            <person name="Herman A."/>
            <person name="Abrahante J.E."/>
            <person name="Garbe J."/>
        </authorList>
    </citation>
    <scope>NUCLEOTIDE SEQUENCE</scope>
    <source>
        <strain evidence="6">Duluth1</strain>
        <tissue evidence="6">Whole animal</tissue>
    </source>
</reference>
<evidence type="ECO:0000256" key="3">
    <source>
        <dbReference type="ARBA" id="ARBA00022691"/>
    </source>
</evidence>
<evidence type="ECO:0000259" key="5">
    <source>
        <dbReference type="PROSITE" id="PS51675"/>
    </source>
</evidence>
<dbReference type="GO" id="GO:0070131">
    <property type="term" value="P:positive regulation of mitochondrial translation"/>
    <property type="evidence" value="ECO:0007669"/>
    <property type="project" value="TreeGrafter"/>
</dbReference>
<feature type="compositionally biased region" description="Basic and acidic residues" evidence="4">
    <location>
        <begin position="641"/>
        <end position="674"/>
    </location>
</feature>
<name>A0A9D4LJ84_DREPO</name>
<evidence type="ECO:0000313" key="7">
    <source>
        <dbReference type="Proteomes" id="UP000828390"/>
    </source>
</evidence>
<dbReference type="GO" id="GO:0008168">
    <property type="term" value="F:methyltransferase activity"/>
    <property type="evidence" value="ECO:0007669"/>
    <property type="project" value="UniProtKB-KW"/>
</dbReference>
<keyword evidence="2" id="KW-0808">Transferase</keyword>
<dbReference type="GO" id="GO:0005739">
    <property type="term" value="C:mitochondrion"/>
    <property type="evidence" value="ECO:0007669"/>
    <property type="project" value="TreeGrafter"/>
</dbReference>
<dbReference type="GO" id="GO:0032259">
    <property type="term" value="P:methylation"/>
    <property type="evidence" value="ECO:0007669"/>
    <property type="project" value="UniProtKB-KW"/>
</dbReference>
<evidence type="ECO:0000256" key="2">
    <source>
        <dbReference type="ARBA" id="ARBA00022679"/>
    </source>
</evidence>
<keyword evidence="1" id="KW-0489">Methyltransferase</keyword>
<feature type="region of interest" description="Disordered" evidence="4">
    <location>
        <begin position="631"/>
        <end position="690"/>
    </location>
</feature>
<keyword evidence="3" id="KW-0949">S-adenosyl-L-methionine</keyword>
<dbReference type="Proteomes" id="UP000828390">
    <property type="component" value="Unassembled WGS sequence"/>
</dbReference>
<dbReference type="Gene3D" id="3.40.1280.30">
    <property type="match status" value="1"/>
</dbReference>
<dbReference type="OrthoDB" id="278300at2759"/>
<dbReference type="EMBL" id="JAIWYP010000003">
    <property type="protein sequence ID" value="KAH3858417.1"/>
    <property type="molecule type" value="Genomic_DNA"/>
</dbReference>
<dbReference type="GO" id="GO:0005654">
    <property type="term" value="C:nucleoplasm"/>
    <property type="evidence" value="ECO:0007669"/>
    <property type="project" value="TreeGrafter"/>
</dbReference>
<feature type="region of interest" description="Disordered" evidence="4">
    <location>
        <begin position="707"/>
        <end position="736"/>
    </location>
</feature>
<dbReference type="GO" id="GO:0097745">
    <property type="term" value="P:mitochondrial tRNA 5'-end processing"/>
    <property type="evidence" value="ECO:0007669"/>
    <property type="project" value="TreeGrafter"/>
</dbReference>
<accession>A0A9D4LJ84</accession>
<dbReference type="InterPro" id="IPR028564">
    <property type="entry name" value="MT_TRM10-typ"/>
</dbReference>
<evidence type="ECO:0000313" key="6">
    <source>
        <dbReference type="EMBL" id="KAH3858417.1"/>
    </source>
</evidence>
<sequence>MLRIGRILNCVLERQGDTSLVRIIPCCLQKRNLSQKKKIGQLRQEKAREFLDNMDTAMVEKKARMERWIEEMRHLNYNVPKVISEYDWKMILIQADSRSHLEKFCKYLFLRECSKENDEVKREKLQKEREEKLQELVGSYHKFSIPYWKRDANTEMWARLRGMRYGDPIIMDMGFPDLKIREMREAFVQFNEVIAENKSHPQPFHLHVTSVRDNRVFSEILDSIDCQGTMVNFHEKPFWEIFPKEDLVYLTPDGPKLQGVNRNDIFVIGGIVDLHDTYPRTFIRAKELGIRMGSIPIHDYRLLVNSPKLRLPLPHIFGIMQDYCLNHDWELAFSKYLSPNKFLPKNEEGLRKKIEMMKSSKYQQGRSVREYERELMELTVRKSVRGKSMAPSVDTKYSKGKSDWSNDVRLSGRSADHTFGYKRENESASFSDKSDNRLSSGKFVRNGQKFGDRRHFDEFCGIENASNGLDQMTRNEFSKKKRLQFHESLGNYQKEITRDEVVSVDAKDSSSKSYKSNDSDHARKLYGHVREFDLEESIGKNIGSESVRNVYVSEDEQNSANHSDMSDDNDSNKLSNKLNQAIEERGFDMNEFLGQKGLKEISREGLMTADLKYSARNNRKSDDSFDSSLLSSFGNASGEQQKGEFHSDEFEGLSESRKKFENQMEKDSVSKSEDIGDSLGSGQSFGSDEYDGKMKLSEQFLKRARAKNSGKFQQLQENDRKQSKQEWMEEMKNLKW</sequence>
<dbReference type="PANTHER" id="PTHR13563">
    <property type="entry name" value="TRNA (GUANINE-9-) METHYLTRANSFERASE"/>
    <property type="match status" value="1"/>
</dbReference>
<reference evidence="6" key="1">
    <citation type="journal article" date="2019" name="bioRxiv">
        <title>The Genome of the Zebra Mussel, Dreissena polymorpha: A Resource for Invasive Species Research.</title>
        <authorList>
            <person name="McCartney M.A."/>
            <person name="Auch B."/>
            <person name="Kono T."/>
            <person name="Mallez S."/>
            <person name="Zhang Y."/>
            <person name="Obille A."/>
            <person name="Becker A."/>
            <person name="Abrahante J.E."/>
            <person name="Garbe J."/>
            <person name="Badalamenti J.P."/>
            <person name="Herman A."/>
            <person name="Mangelson H."/>
            <person name="Liachko I."/>
            <person name="Sullivan S."/>
            <person name="Sone E.D."/>
            <person name="Koren S."/>
            <person name="Silverstein K.A.T."/>
            <person name="Beckman K.B."/>
            <person name="Gohl D.M."/>
        </authorList>
    </citation>
    <scope>NUCLEOTIDE SEQUENCE</scope>
    <source>
        <strain evidence="6">Duluth1</strain>
        <tissue evidence="6">Whole animal</tissue>
    </source>
</reference>
<dbReference type="PROSITE" id="PS51675">
    <property type="entry name" value="SAM_MT_TRM10"/>
    <property type="match status" value="1"/>
</dbReference>
<proteinExistence type="predicted"/>
<dbReference type="PANTHER" id="PTHR13563:SF5">
    <property type="entry name" value="TRNA METHYLTRANSFERASE 10 HOMOLOG C"/>
    <property type="match status" value="1"/>
</dbReference>
<dbReference type="GO" id="GO:0000049">
    <property type="term" value="F:tRNA binding"/>
    <property type="evidence" value="ECO:0007669"/>
    <property type="project" value="TreeGrafter"/>
</dbReference>
<comment type="caution">
    <text evidence="6">The sequence shown here is derived from an EMBL/GenBank/DDBJ whole genome shotgun (WGS) entry which is preliminary data.</text>
</comment>
<evidence type="ECO:0000256" key="4">
    <source>
        <dbReference type="SAM" id="MobiDB-lite"/>
    </source>
</evidence>